<evidence type="ECO:0000256" key="8">
    <source>
        <dbReference type="ARBA" id="ARBA00023287"/>
    </source>
</evidence>
<comment type="subcellular location">
    <subcellularLocation>
        <location evidence="1">Cell membrane</location>
        <topology evidence="1">Single-pass membrane protein</topology>
    </subcellularLocation>
    <subcellularLocation>
        <location evidence="2">Cell surface</location>
    </subcellularLocation>
</comment>
<sequence>MKKLLKKVREKNRKKGFTLIEMLLVLFIIAVLLLLILPNMASQKDNVQAKGDEALQTTYDSQASLYQMDQDVTSKPSVDTLQSAGYLTDKQAKRMKEIGVE</sequence>
<dbReference type="NCBIfam" id="TIGR02532">
    <property type="entry name" value="IV_pilin_GFxxxE"/>
    <property type="match status" value="1"/>
</dbReference>
<evidence type="ECO:0000313" key="10">
    <source>
        <dbReference type="EMBL" id="MCZ0725309.1"/>
    </source>
</evidence>
<dbReference type="PIRSF" id="PIRSF029928">
    <property type="entry name" value="Late_competence_ComGC"/>
    <property type="match status" value="1"/>
</dbReference>
<dbReference type="Pfam" id="PF07963">
    <property type="entry name" value="N_methyl"/>
    <property type="match status" value="1"/>
</dbReference>
<dbReference type="InterPro" id="IPR016940">
    <property type="entry name" value="ComGC"/>
</dbReference>
<evidence type="ECO:0000256" key="4">
    <source>
        <dbReference type="ARBA" id="ARBA00022481"/>
    </source>
</evidence>
<evidence type="ECO:0000313" key="11">
    <source>
        <dbReference type="Proteomes" id="UP001146670"/>
    </source>
</evidence>
<organism evidence="10 11">
    <name type="scientific">Aerococcus kribbianus</name>
    <dbReference type="NCBI Taxonomy" id="2999064"/>
    <lineage>
        <taxon>Bacteria</taxon>
        <taxon>Bacillati</taxon>
        <taxon>Bacillota</taxon>
        <taxon>Bacilli</taxon>
        <taxon>Lactobacillales</taxon>
        <taxon>Aerococcaceae</taxon>
        <taxon>Aerococcus</taxon>
    </lineage>
</organism>
<dbReference type="GO" id="GO:0009986">
    <property type="term" value="C:cell surface"/>
    <property type="evidence" value="ECO:0007669"/>
    <property type="project" value="UniProtKB-SubCell"/>
</dbReference>
<accession>A0A9X3JGA1</accession>
<gene>
    <name evidence="10" type="primary">comGC</name>
    <name evidence="10" type="ORF">OW157_01860</name>
</gene>
<evidence type="ECO:0000256" key="3">
    <source>
        <dbReference type="ARBA" id="ARBA00022475"/>
    </source>
</evidence>
<keyword evidence="5" id="KW-0812">Transmembrane</keyword>
<dbReference type="Proteomes" id="UP001146670">
    <property type="component" value="Unassembled WGS sequence"/>
</dbReference>
<dbReference type="InterPro" id="IPR045584">
    <property type="entry name" value="Pilin-like"/>
</dbReference>
<dbReference type="NCBIfam" id="NF040999">
    <property type="entry name" value="pilin_ComGC"/>
    <property type="match status" value="1"/>
</dbReference>
<dbReference type="Gene3D" id="3.30.700.10">
    <property type="entry name" value="Glycoprotein, Type 4 Pilin"/>
    <property type="match status" value="1"/>
</dbReference>
<evidence type="ECO:0000256" key="6">
    <source>
        <dbReference type="ARBA" id="ARBA00022989"/>
    </source>
</evidence>
<dbReference type="GO" id="GO:0005886">
    <property type="term" value="C:plasma membrane"/>
    <property type="evidence" value="ECO:0007669"/>
    <property type="project" value="UniProtKB-SubCell"/>
</dbReference>
<protein>
    <submittedName>
        <fullName evidence="10">Competence type IV pilus major pilin ComGC</fullName>
    </submittedName>
</protein>
<keyword evidence="7" id="KW-0472">Membrane</keyword>
<keyword evidence="6" id="KW-1133">Transmembrane helix</keyword>
<dbReference type="SUPFAM" id="SSF54523">
    <property type="entry name" value="Pili subunits"/>
    <property type="match status" value="1"/>
</dbReference>
<keyword evidence="3" id="KW-1003">Cell membrane</keyword>
<dbReference type="RefSeq" id="WP_268751632.1">
    <property type="nucleotide sequence ID" value="NZ_JAPRFQ010000001.1"/>
</dbReference>
<evidence type="ECO:0000256" key="5">
    <source>
        <dbReference type="ARBA" id="ARBA00022692"/>
    </source>
</evidence>
<comment type="caution">
    <text evidence="10">The sequence shown here is derived from an EMBL/GenBank/DDBJ whole genome shotgun (WGS) entry which is preliminary data.</text>
</comment>
<evidence type="ECO:0000256" key="9">
    <source>
        <dbReference type="ARBA" id="ARBA00043982"/>
    </source>
</evidence>
<evidence type="ECO:0000256" key="7">
    <source>
        <dbReference type="ARBA" id="ARBA00023136"/>
    </source>
</evidence>
<keyword evidence="8" id="KW-0178">Competence</keyword>
<dbReference type="EMBL" id="JAPRFR010000001">
    <property type="protein sequence ID" value="MCZ0725309.1"/>
    <property type="molecule type" value="Genomic_DNA"/>
</dbReference>
<name>A0A9X3JGA1_9LACT</name>
<dbReference type="AlphaFoldDB" id="A0A9X3JGA1"/>
<comment type="similarity">
    <text evidence="9">Belongs to the ComGC family.</text>
</comment>
<evidence type="ECO:0000256" key="1">
    <source>
        <dbReference type="ARBA" id="ARBA00004162"/>
    </source>
</evidence>
<evidence type="ECO:0000256" key="2">
    <source>
        <dbReference type="ARBA" id="ARBA00004241"/>
    </source>
</evidence>
<dbReference type="InterPro" id="IPR012902">
    <property type="entry name" value="N_methyl_site"/>
</dbReference>
<reference evidence="10" key="1">
    <citation type="submission" date="2022-12" db="EMBL/GenBank/DDBJ databases">
        <title>Description and comparative metabolic analysis of Aerococcus sp. nov., isolated from the feces of a pig.</title>
        <authorList>
            <person name="Chang Y.-H."/>
        </authorList>
    </citation>
    <scope>NUCLEOTIDE SEQUENCE</scope>
    <source>
        <strain evidence="10">YH-aer222</strain>
    </source>
</reference>
<keyword evidence="4" id="KW-0488">Methylation</keyword>
<dbReference type="PROSITE" id="PS00409">
    <property type="entry name" value="PROKAR_NTER_METHYL"/>
    <property type="match status" value="1"/>
</dbReference>
<dbReference type="GO" id="GO:0030420">
    <property type="term" value="P:establishment of competence for transformation"/>
    <property type="evidence" value="ECO:0007669"/>
    <property type="project" value="UniProtKB-KW"/>
</dbReference>
<keyword evidence="11" id="KW-1185">Reference proteome</keyword>
<proteinExistence type="inferred from homology"/>